<name>A7HMX5_FERNB</name>
<reference evidence="8 9" key="1">
    <citation type="submission" date="2007-07" db="EMBL/GenBank/DDBJ databases">
        <title>Complete sequence of Fervidobacterium nodosum Rt17-B1.</title>
        <authorList>
            <consortium name="US DOE Joint Genome Institute"/>
            <person name="Copeland A."/>
            <person name="Lucas S."/>
            <person name="Lapidus A."/>
            <person name="Barry K."/>
            <person name="Glavina del Rio T."/>
            <person name="Dalin E."/>
            <person name="Tice H."/>
            <person name="Pitluck S."/>
            <person name="Saunders E."/>
            <person name="Brettin T."/>
            <person name="Bruce D."/>
            <person name="Detter J.C."/>
            <person name="Han C."/>
            <person name="Schmutz J."/>
            <person name="Larimer F."/>
            <person name="Land M."/>
            <person name="Hauser L."/>
            <person name="Kyrpides N."/>
            <person name="Mikhailova N."/>
            <person name="Nelson K."/>
            <person name="Gogarten J.P."/>
            <person name="Noll K."/>
            <person name="Richardson P."/>
        </authorList>
    </citation>
    <scope>NUCLEOTIDE SEQUENCE [LARGE SCALE GENOMIC DNA]</scope>
    <source>
        <strain evidence="9">ATCC 35602 / DSM 5306 / Rt17-B1</strain>
    </source>
</reference>
<evidence type="ECO:0000313" key="8">
    <source>
        <dbReference type="EMBL" id="ABS61258.1"/>
    </source>
</evidence>
<proteinExistence type="predicted"/>
<dbReference type="Pfam" id="PF07690">
    <property type="entry name" value="MFS_1"/>
    <property type="match status" value="1"/>
</dbReference>
<dbReference type="PROSITE" id="PS00216">
    <property type="entry name" value="SUGAR_TRANSPORT_1"/>
    <property type="match status" value="1"/>
</dbReference>
<dbReference type="HOGENOM" id="CLU_001265_46_6_0"/>
<sequence length="424" mass="46859">MVSLDSVIEQKIAPNYQKKMLFITSLMWMFDAAGVLVLSFTLPNISKEWNLSVSTSANVISSTFVGMLIGALSVGIVSDMFGRKLSNILYFLFTVIFTALLGFTKDVGTFIVLRLLAGIGYGGLMPSVNAYMAEFTGRGLRGAYLVLLEASWAIGSIIIGLISVLTVGVSWRISYYVFLIGILLLPMLFKLPESPRFVFKKSGKEKLEKVFSIKIEDNIEPIPESKVGVIDILKGAYFKRTVMIWIQWFTVSFVYYTLFSWAPKIFAQQGLSATKSLWFTFFMMVAQLPGYLSAAYFIEKIGRKKSLVVYTLGMAITSIIWAFVSSTVQLVIVALLLSFFTLGVWGLVYAYTPELYPTAMRGTGNGMAGVIARIAGILAPQYGGFMLANNKSFLEIFGYLALLSIISSIIAGIMGVETKQKDIF</sequence>
<feature type="transmembrane region" description="Helical" evidence="6">
    <location>
        <begin position="88"/>
        <end position="104"/>
    </location>
</feature>
<dbReference type="Proteomes" id="UP000002415">
    <property type="component" value="Chromosome"/>
</dbReference>
<feature type="transmembrane region" description="Helical" evidence="6">
    <location>
        <begin position="173"/>
        <end position="191"/>
    </location>
</feature>
<dbReference type="AlphaFoldDB" id="A7HMX5"/>
<feature type="transmembrane region" description="Helical" evidence="6">
    <location>
        <begin position="364"/>
        <end position="384"/>
    </location>
</feature>
<dbReference type="GO" id="GO:0016020">
    <property type="term" value="C:membrane"/>
    <property type="evidence" value="ECO:0007669"/>
    <property type="project" value="UniProtKB-SubCell"/>
</dbReference>
<keyword evidence="9" id="KW-1185">Reference proteome</keyword>
<evidence type="ECO:0000256" key="6">
    <source>
        <dbReference type="SAM" id="Phobius"/>
    </source>
</evidence>
<dbReference type="STRING" id="381764.Fnod_1414"/>
<feature type="transmembrane region" description="Helical" evidence="6">
    <location>
        <begin position="330"/>
        <end position="352"/>
    </location>
</feature>
<dbReference type="InterPro" id="IPR011701">
    <property type="entry name" value="MFS"/>
</dbReference>
<reference evidence="8 9" key="2">
    <citation type="journal article" date="2009" name="Proc. Natl. Acad. Sci. U.S.A.">
        <title>On the chimeric nature, thermophilic origin, and phylogenetic placement of the Thermotogales.</title>
        <authorList>
            <person name="Zhaxybayeva O."/>
            <person name="Swithers K.S."/>
            <person name="Lapierre P."/>
            <person name="Fournier G.P."/>
            <person name="Bickhart D.M."/>
            <person name="DeBoy R.T."/>
            <person name="Nelson K.E."/>
            <person name="Nesbo C.L."/>
            <person name="Doolittle W.F."/>
            <person name="Gogarten J.P."/>
            <person name="Noll K.M."/>
        </authorList>
    </citation>
    <scope>NUCLEOTIDE SEQUENCE [LARGE SCALE GENOMIC DNA]</scope>
    <source>
        <strain evidence="9">ATCC 35602 / DSM 5306 / Rt17-B1</strain>
    </source>
</reference>
<dbReference type="InterPro" id="IPR020846">
    <property type="entry name" value="MFS_dom"/>
</dbReference>
<feature type="transmembrane region" description="Helical" evidence="6">
    <location>
        <begin position="60"/>
        <end position="81"/>
    </location>
</feature>
<dbReference type="PROSITE" id="PS50850">
    <property type="entry name" value="MFS"/>
    <property type="match status" value="1"/>
</dbReference>
<dbReference type="EMBL" id="CP000771">
    <property type="protein sequence ID" value="ABS61258.1"/>
    <property type="molecule type" value="Genomic_DNA"/>
</dbReference>
<evidence type="ECO:0000256" key="2">
    <source>
        <dbReference type="ARBA" id="ARBA00022448"/>
    </source>
</evidence>
<evidence type="ECO:0000256" key="3">
    <source>
        <dbReference type="ARBA" id="ARBA00022692"/>
    </source>
</evidence>
<dbReference type="eggNOG" id="COG2271">
    <property type="taxonomic scope" value="Bacteria"/>
</dbReference>
<dbReference type="PANTHER" id="PTHR23511:SF34">
    <property type="entry name" value="SYNAPTIC VESICLE GLYCOPROTEIN 2"/>
    <property type="match status" value="1"/>
</dbReference>
<feature type="transmembrane region" description="Helical" evidence="6">
    <location>
        <begin position="307"/>
        <end position="324"/>
    </location>
</feature>
<feature type="transmembrane region" description="Helical" evidence="6">
    <location>
        <begin position="277"/>
        <end position="298"/>
    </location>
</feature>
<feature type="domain" description="Major facilitator superfamily (MFS) profile" evidence="7">
    <location>
        <begin position="20"/>
        <end position="419"/>
    </location>
</feature>
<dbReference type="CDD" id="cd17316">
    <property type="entry name" value="MFS_SV2_like"/>
    <property type="match status" value="1"/>
</dbReference>
<feature type="transmembrane region" description="Helical" evidence="6">
    <location>
        <begin position="110"/>
        <end position="132"/>
    </location>
</feature>
<evidence type="ECO:0000259" key="7">
    <source>
        <dbReference type="PROSITE" id="PS50850"/>
    </source>
</evidence>
<dbReference type="PANTHER" id="PTHR23511">
    <property type="entry name" value="SYNAPTIC VESICLE GLYCOPROTEIN 2"/>
    <property type="match status" value="1"/>
</dbReference>
<feature type="transmembrane region" description="Helical" evidence="6">
    <location>
        <begin position="20"/>
        <end position="40"/>
    </location>
</feature>
<dbReference type="RefSeq" id="WP_011994564.1">
    <property type="nucleotide sequence ID" value="NC_009718.1"/>
</dbReference>
<keyword evidence="3 6" id="KW-0812">Transmembrane</keyword>
<dbReference type="PROSITE" id="PS00217">
    <property type="entry name" value="SUGAR_TRANSPORT_2"/>
    <property type="match status" value="1"/>
</dbReference>
<dbReference type="InterPro" id="IPR036259">
    <property type="entry name" value="MFS_trans_sf"/>
</dbReference>
<keyword evidence="4 6" id="KW-1133">Transmembrane helix</keyword>
<comment type="subcellular location">
    <subcellularLocation>
        <location evidence="1">Membrane</location>
        <topology evidence="1">Multi-pass membrane protein</topology>
    </subcellularLocation>
</comment>
<gene>
    <name evidence="8" type="ordered locus">Fnod_1414</name>
</gene>
<evidence type="ECO:0000313" key="9">
    <source>
        <dbReference type="Proteomes" id="UP000002415"/>
    </source>
</evidence>
<evidence type="ECO:0000256" key="1">
    <source>
        <dbReference type="ARBA" id="ARBA00004141"/>
    </source>
</evidence>
<evidence type="ECO:0000256" key="4">
    <source>
        <dbReference type="ARBA" id="ARBA00022989"/>
    </source>
</evidence>
<feature type="transmembrane region" description="Helical" evidence="6">
    <location>
        <begin position="396"/>
        <end position="416"/>
    </location>
</feature>
<feature type="transmembrane region" description="Helical" evidence="6">
    <location>
        <begin position="144"/>
        <end position="167"/>
    </location>
</feature>
<keyword evidence="2" id="KW-0813">Transport</keyword>
<dbReference type="KEGG" id="fno:Fnod_1414"/>
<protein>
    <submittedName>
        <fullName evidence="8">Major facilitator superfamily MFS_1</fullName>
    </submittedName>
</protein>
<evidence type="ECO:0000256" key="5">
    <source>
        <dbReference type="ARBA" id="ARBA00023136"/>
    </source>
</evidence>
<accession>A7HMX5</accession>
<keyword evidence="5 6" id="KW-0472">Membrane</keyword>
<dbReference type="SUPFAM" id="SSF103473">
    <property type="entry name" value="MFS general substrate transporter"/>
    <property type="match status" value="1"/>
</dbReference>
<dbReference type="Gene3D" id="1.20.1250.20">
    <property type="entry name" value="MFS general substrate transporter like domains"/>
    <property type="match status" value="1"/>
</dbReference>
<organism evidence="8 9">
    <name type="scientific">Fervidobacterium nodosum (strain ATCC 35602 / DSM 5306 / Rt17-B1)</name>
    <dbReference type="NCBI Taxonomy" id="381764"/>
    <lineage>
        <taxon>Bacteria</taxon>
        <taxon>Thermotogati</taxon>
        <taxon>Thermotogota</taxon>
        <taxon>Thermotogae</taxon>
        <taxon>Thermotogales</taxon>
        <taxon>Fervidobacteriaceae</taxon>
        <taxon>Fervidobacterium</taxon>
    </lineage>
</organism>
<feature type="transmembrane region" description="Helical" evidence="6">
    <location>
        <begin position="242"/>
        <end position="262"/>
    </location>
</feature>
<dbReference type="InterPro" id="IPR005829">
    <property type="entry name" value="Sugar_transporter_CS"/>
</dbReference>
<dbReference type="GO" id="GO:0022857">
    <property type="term" value="F:transmembrane transporter activity"/>
    <property type="evidence" value="ECO:0007669"/>
    <property type="project" value="InterPro"/>
</dbReference>